<dbReference type="RefSeq" id="WP_193952359.1">
    <property type="nucleotide sequence ID" value="NZ_JADEYS010000004.1"/>
</dbReference>
<dbReference type="GO" id="GO:0016887">
    <property type="term" value="F:ATP hydrolysis activity"/>
    <property type="evidence" value="ECO:0007669"/>
    <property type="project" value="InterPro"/>
</dbReference>
<name>A0A8J7FLQ7_9GAMM</name>
<sequence length="792" mass="88924">MPRDNTQYQFNGKTYGKGPLVLNVVREYANQSGFSYLDIRENFLDISNAKDVVLDEVAYQTKLEKSIDVEKRYFLSDPVLDVDGQKFYVSNQWGRGNINGFILRAREMGMDIKIIADENSELIRLFTQYKSNPRTEWINSYRNRCQSCSEIDVGTFDFTADDFLENYWRSASNGISGVQPGMLSTHEFTNLKKQLPDISRKIINNPSAETYKEIIKWAKKAKEGGLFTSVKHGVINRFFCACAPDLLCTILNLSHLQNFISKWNEKKYGANVDSSGNWFDLNAGVMKDIRMCGLEEEDDFLVNTFVYSLKEYLLDGAPEPGTNVQTALIYPPTISGSVIKPSSGLTGINQILYGPPGTGKTYSTIEKAVSIADPALVKSLSESALPANEVRLTLKGRFDQLLQAGQIVFTTFHQSFSYEDFVEGLKAESNGGQISYSVEDGLFKKICERADPVRYSGGLDEAIAQVKELCSEEPLRLLTATGKRFSVSYRGGKTFSCLPEASMEQRELPANIDHVKKVALGEIPENLYCGSYVKSIAKYVYDTYNIDKGVTSDSVEASPHVLIIDEINRGNISRIFGELITLLEPGKRKGQAEALSVTLPYSKEEFSIPANLHVIGTMNTADTSLAKIDIALRRRFQFVEVMPDMHQLRGVVVAGIDVRLLLKTINQRIELFYDRDHTIGHSYFMGLSSSSGIDDLATIFKTQIIPLLEEYFFEDWAIIHRVLGDHLKNKKHLQFIVQRHTDQTMRRLMGANWKADTNIQSVWKLNSEALKNADAYIGIYSPASDTAAKADN</sequence>
<dbReference type="GO" id="GO:0005524">
    <property type="term" value="F:ATP binding"/>
    <property type="evidence" value="ECO:0007669"/>
    <property type="project" value="InterPro"/>
</dbReference>
<keyword evidence="3" id="KW-1185">Reference proteome</keyword>
<feature type="domain" description="ATPase dynein-related AAA" evidence="1">
    <location>
        <begin position="552"/>
        <end position="636"/>
    </location>
</feature>
<dbReference type="PANTHER" id="PTHR37291:SF1">
    <property type="entry name" value="TYPE IV METHYL-DIRECTED RESTRICTION ENZYME ECOKMCRB SUBUNIT"/>
    <property type="match status" value="1"/>
</dbReference>
<dbReference type="AlphaFoldDB" id="A0A8J7FLQ7"/>
<dbReference type="PANTHER" id="PTHR37291">
    <property type="entry name" value="5-METHYLCYTOSINE-SPECIFIC RESTRICTION ENZYME B"/>
    <property type="match status" value="1"/>
</dbReference>
<evidence type="ECO:0000313" key="2">
    <source>
        <dbReference type="EMBL" id="MBE9396807.1"/>
    </source>
</evidence>
<evidence type="ECO:0000313" key="3">
    <source>
        <dbReference type="Proteomes" id="UP000640333"/>
    </source>
</evidence>
<gene>
    <name evidence="2" type="ORF">IOQ59_05965</name>
</gene>
<dbReference type="Pfam" id="PF07728">
    <property type="entry name" value="AAA_5"/>
    <property type="match status" value="1"/>
</dbReference>
<proteinExistence type="predicted"/>
<dbReference type="InterPro" id="IPR027417">
    <property type="entry name" value="P-loop_NTPase"/>
</dbReference>
<dbReference type="Gene3D" id="3.40.50.300">
    <property type="entry name" value="P-loop containing nucleotide triphosphate hydrolases"/>
    <property type="match status" value="1"/>
</dbReference>
<comment type="caution">
    <text evidence="2">The sequence shown here is derived from an EMBL/GenBank/DDBJ whole genome shotgun (WGS) entry which is preliminary data.</text>
</comment>
<dbReference type="InterPro" id="IPR011704">
    <property type="entry name" value="ATPase_dyneun-rel_AAA"/>
</dbReference>
<reference evidence="2" key="1">
    <citation type="submission" date="2020-10" db="EMBL/GenBank/DDBJ databases">
        <title>Bacterium isolated from coastal waters sediment.</title>
        <authorList>
            <person name="Chen R.-J."/>
            <person name="Lu D.-C."/>
            <person name="Zhu K.-L."/>
            <person name="Du Z.-J."/>
        </authorList>
    </citation>
    <scope>NUCLEOTIDE SEQUENCE</scope>
    <source>
        <strain evidence="2">N1Y112</strain>
    </source>
</reference>
<accession>A0A8J7FLQ7</accession>
<evidence type="ECO:0000259" key="1">
    <source>
        <dbReference type="Pfam" id="PF07728"/>
    </source>
</evidence>
<organism evidence="2 3">
    <name type="scientific">Pontibacterium sinense</name>
    <dbReference type="NCBI Taxonomy" id="2781979"/>
    <lineage>
        <taxon>Bacteria</taxon>
        <taxon>Pseudomonadati</taxon>
        <taxon>Pseudomonadota</taxon>
        <taxon>Gammaproteobacteria</taxon>
        <taxon>Oceanospirillales</taxon>
        <taxon>Oceanospirillaceae</taxon>
        <taxon>Pontibacterium</taxon>
    </lineage>
</organism>
<protein>
    <submittedName>
        <fullName evidence="2">AAA family ATPase</fullName>
    </submittedName>
</protein>
<dbReference type="InterPro" id="IPR052934">
    <property type="entry name" value="Methyl-DNA_Rec/Restrict_Enz"/>
</dbReference>
<dbReference type="EMBL" id="JADEYS010000004">
    <property type="protein sequence ID" value="MBE9396807.1"/>
    <property type="molecule type" value="Genomic_DNA"/>
</dbReference>
<dbReference type="SUPFAM" id="SSF52540">
    <property type="entry name" value="P-loop containing nucleoside triphosphate hydrolases"/>
    <property type="match status" value="1"/>
</dbReference>
<dbReference type="Proteomes" id="UP000640333">
    <property type="component" value="Unassembled WGS sequence"/>
</dbReference>